<dbReference type="EC" id="2.3.2.27" evidence="8"/>
<evidence type="ECO:0000256" key="4">
    <source>
        <dbReference type="ARBA" id="ARBA00022771"/>
    </source>
</evidence>
<dbReference type="GO" id="GO:0005634">
    <property type="term" value="C:nucleus"/>
    <property type="evidence" value="ECO:0007669"/>
    <property type="project" value="TreeGrafter"/>
</dbReference>
<dbReference type="GO" id="GO:0008270">
    <property type="term" value="F:zinc ion binding"/>
    <property type="evidence" value="ECO:0007669"/>
    <property type="project" value="UniProtKB-KW"/>
</dbReference>
<keyword evidence="5 8" id="KW-0833">Ubl conjugation pathway</keyword>
<dbReference type="GO" id="GO:0045744">
    <property type="term" value="P:negative regulation of G protein-coupled receptor signaling pathway"/>
    <property type="evidence" value="ECO:0007669"/>
    <property type="project" value="TreeGrafter"/>
</dbReference>
<dbReference type="GO" id="GO:0008333">
    <property type="term" value="P:endosome to lysosome transport"/>
    <property type="evidence" value="ECO:0007669"/>
    <property type="project" value="TreeGrafter"/>
</dbReference>
<evidence type="ECO:0000256" key="8">
    <source>
        <dbReference type="RuleBase" id="RU369081"/>
    </source>
</evidence>
<comment type="caution">
    <text evidence="10">The sequence shown here is derived from an EMBL/GenBank/DDBJ whole genome shotgun (WGS) entry which is preliminary data.</text>
</comment>
<dbReference type="PANTHER" id="PTHR22996">
    <property type="entry name" value="MAHOGUNIN"/>
    <property type="match status" value="1"/>
</dbReference>
<keyword evidence="4 7" id="KW-0863">Zinc-finger</keyword>
<protein>
    <recommendedName>
        <fullName evidence="8">E3 ubiquitin-protein ligase</fullName>
        <ecNumber evidence="8">2.3.2.27</ecNumber>
    </recommendedName>
    <alternativeName>
        <fullName evidence="8">RING-type E3 ubiquitin transferase</fullName>
    </alternativeName>
</protein>
<proteinExistence type="predicted"/>
<sequence length="519" mass="57251">MGSILSRRIAGVEDIDIQANSAYRYPPKSGNYFASHFFMGGEKFDTPHPEGYLFGENMDLNFLGNRPVQFPYVTPAPHEPVKTLRSLVNIRKDSLRLVRYKDGANSPTEDSEKPRVLYSLEFTFDADARVAITIYCQAVEEFLNGMAVYSPKSPALQSETVHYKRGVSQQFSLPSFKIDFSEWKDDELNFDLDRGVFPVVIQAVVDEGDVVEMTGHAHVLLAAFEKHVDGSFSVKPLKQKQIVDRVSYLLQEIYGIENKNNQETKPSDEENSDNSNECVVCLSDLRDTLILPCRHLCLCNSCADTLRYQASNCPICRLPFRALLQIRAVRKKPGALSPVSFSPVLAQSMDHDEHSCPFKKSKSHPASLASKKPKRETVSVFGPVATSLPLTLIIKPMISTGSHFHPRLMCSVNLICQIHSPQSQLPCSEEFCGTSKAQGLSAKSQSLGSPLPGNIPASGRPFPPALLLPVVPSALVSLFFLAGSGMMWEVELMWLLDFANSTPGACLSSCTACPLPPGF</sequence>
<dbReference type="EMBL" id="JACASF010000003">
    <property type="protein sequence ID" value="KAF6490243.1"/>
    <property type="molecule type" value="Genomic_DNA"/>
</dbReference>
<evidence type="ECO:0000256" key="7">
    <source>
        <dbReference type="PROSITE-ProRule" id="PRU00175"/>
    </source>
</evidence>
<dbReference type="GO" id="GO:0043951">
    <property type="term" value="P:negative regulation of cAMP-mediated signaling"/>
    <property type="evidence" value="ECO:0007669"/>
    <property type="project" value="TreeGrafter"/>
</dbReference>
<keyword evidence="2 8" id="KW-0808">Transferase</keyword>
<dbReference type="GO" id="GO:0061630">
    <property type="term" value="F:ubiquitin protein ligase activity"/>
    <property type="evidence" value="ECO:0007669"/>
    <property type="project" value="UniProtKB-UniRule"/>
</dbReference>
<keyword evidence="6 8" id="KW-0862">Zinc</keyword>
<accession>A0A7J8J045</accession>
<evidence type="ECO:0000256" key="6">
    <source>
        <dbReference type="ARBA" id="ARBA00022833"/>
    </source>
</evidence>
<organism evidence="10 11">
    <name type="scientific">Molossus molossus</name>
    <name type="common">Pallas' mastiff bat</name>
    <name type="synonym">Vespertilio molossus</name>
    <dbReference type="NCBI Taxonomy" id="27622"/>
    <lineage>
        <taxon>Eukaryota</taxon>
        <taxon>Metazoa</taxon>
        <taxon>Chordata</taxon>
        <taxon>Craniata</taxon>
        <taxon>Vertebrata</taxon>
        <taxon>Euteleostomi</taxon>
        <taxon>Mammalia</taxon>
        <taxon>Eutheria</taxon>
        <taxon>Laurasiatheria</taxon>
        <taxon>Chiroptera</taxon>
        <taxon>Yangochiroptera</taxon>
        <taxon>Molossidae</taxon>
        <taxon>Molossus</taxon>
    </lineage>
</organism>
<dbReference type="Proteomes" id="UP000550707">
    <property type="component" value="Unassembled WGS sequence"/>
</dbReference>
<comment type="function">
    <text evidence="8">E3 ubiquitin ligase.</text>
</comment>
<keyword evidence="8" id="KW-0963">Cytoplasm</keyword>
<dbReference type="SMART" id="SM00184">
    <property type="entry name" value="RING"/>
    <property type="match status" value="1"/>
</dbReference>
<evidence type="ECO:0000313" key="11">
    <source>
        <dbReference type="Proteomes" id="UP000550707"/>
    </source>
</evidence>
<comment type="subcellular location">
    <subcellularLocation>
        <location evidence="8">Cytoplasm</location>
    </subcellularLocation>
</comment>
<dbReference type="Pfam" id="PF26192">
    <property type="entry name" value="RNF157-like_N"/>
    <property type="match status" value="1"/>
</dbReference>
<dbReference type="Gene3D" id="3.30.40.10">
    <property type="entry name" value="Zinc/RING finger domain, C3HC4 (zinc finger)"/>
    <property type="match status" value="1"/>
</dbReference>
<evidence type="ECO:0000256" key="3">
    <source>
        <dbReference type="ARBA" id="ARBA00022723"/>
    </source>
</evidence>
<dbReference type="FunFam" id="3.30.40.10:FF:000013">
    <property type="entry name" value="E3 ubiquitin-protein ligase MGRN1 isoform 1"/>
    <property type="match status" value="1"/>
</dbReference>
<keyword evidence="3 8" id="KW-0479">Metal-binding</keyword>
<dbReference type="SUPFAM" id="SSF57850">
    <property type="entry name" value="RING/U-box"/>
    <property type="match status" value="1"/>
</dbReference>
<dbReference type="InterPro" id="IPR001841">
    <property type="entry name" value="Znf_RING"/>
</dbReference>
<dbReference type="GO" id="GO:0016567">
    <property type="term" value="P:protein ubiquitination"/>
    <property type="evidence" value="ECO:0007669"/>
    <property type="project" value="UniProtKB-UniRule"/>
</dbReference>
<gene>
    <name evidence="10" type="ORF">HJG59_012206</name>
</gene>
<dbReference type="InterPro" id="IPR058981">
    <property type="entry name" value="MGRN1/RNF157-like_N"/>
</dbReference>
<dbReference type="AlphaFoldDB" id="A0A7J8J045"/>
<reference evidence="10 11" key="1">
    <citation type="journal article" date="2020" name="Nature">
        <title>Six reference-quality genomes reveal evolution of bat adaptations.</title>
        <authorList>
            <person name="Jebb D."/>
            <person name="Huang Z."/>
            <person name="Pippel M."/>
            <person name="Hughes G.M."/>
            <person name="Lavrichenko K."/>
            <person name="Devanna P."/>
            <person name="Winkler S."/>
            <person name="Jermiin L.S."/>
            <person name="Skirmuntt E.C."/>
            <person name="Katzourakis A."/>
            <person name="Burkitt-Gray L."/>
            <person name="Ray D.A."/>
            <person name="Sullivan K.A.M."/>
            <person name="Roscito J.G."/>
            <person name="Kirilenko B.M."/>
            <person name="Davalos L.M."/>
            <person name="Corthals A.P."/>
            <person name="Power M.L."/>
            <person name="Jones G."/>
            <person name="Ransome R.D."/>
            <person name="Dechmann D.K.N."/>
            <person name="Locatelli A.G."/>
            <person name="Puechmaille S.J."/>
            <person name="Fedrigo O."/>
            <person name="Jarvis E.D."/>
            <person name="Hiller M."/>
            <person name="Vernes S.C."/>
            <person name="Myers E.W."/>
            <person name="Teeling E.C."/>
        </authorList>
    </citation>
    <scope>NUCLEOTIDE SEQUENCE [LARGE SCALE GENOMIC DNA]</scope>
    <source>
        <strain evidence="10">MMolMol1</strain>
        <tissue evidence="10">Muscle</tissue>
    </source>
</reference>
<name>A0A7J8J045_MOLMO</name>
<evidence type="ECO:0000259" key="9">
    <source>
        <dbReference type="PROSITE" id="PS50089"/>
    </source>
</evidence>
<dbReference type="InterPro" id="IPR013083">
    <property type="entry name" value="Znf_RING/FYVE/PHD"/>
</dbReference>
<dbReference type="GO" id="GO:0005769">
    <property type="term" value="C:early endosome"/>
    <property type="evidence" value="ECO:0007669"/>
    <property type="project" value="TreeGrafter"/>
</dbReference>
<feature type="domain" description="RING-type" evidence="9">
    <location>
        <begin position="278"/>
        <end position="317"/>
    </location>
</feature>
<evidence type="ECO:0000256" key="5">
    <source>
        <dbReference type="ARBA" id="ARBA00022786"/>
    </source>
</evidence>
<evidence type="ECO:0000313" key="10">
    <source>
        <dbReference type="EMBL" id="KAF6490243.1"/>
    </source>
</evidence>
<dbReference type="PROSITE" id="PS50089">
    <property type="entry name" value="ZF_RING_2"/>
    <property type="match status" value="1"/>
</dbReference>
<dbReference type="GO" id="GO:0005886">
    <property type="term" value="C:plasma membrane"/>
    <property type="evidence" value="ECO:0007669"/>
    <property type="project" value="TreeGrafter"/>
</dbReference>
<dbReference type="InterPro" id="IPR045194">
    <property type="entry name" value="MGRN1/RNF157-like"/>
</dbReference>
<dbReference type="Pfam" id="PF13920">
    <property type="entry name" value="zf-C3HC4_3"/>
    <property type="match status" value="1"/>
</dbReference>
<evidence type="ECO:0000256" key="1">
    <source>
        <dbReference type="ARBA" id="ARBA00000900"/>
    </source>
</evidence>
<evidence type="ECO:0000256" key="2">
    <source>
        <dbReference type="ARBA" id="ARBA00022679"/>
    </source>
</evidence>
<keyword evidence="11" id="KW-1185">Reference proteome</keyword>
<comment type="catalytic activity">
    <reaction evidence="1 8">
        <text>S-ubiquitinyl-[E2 ubiquitin-conjugating enzyme]-L-cysteine + [acceptor protein]-L-lysine = [E2 ubiquitin-conjugating enzyme]-L-cysteine + N(6)-ubiquitinyl-[acceptor protein]-L-lysine.</text>
        <dbReference type="EC" id="2.3.2.27"/>
    </reaction>
</comment>
<dbReference type="PANTHER" id="PTHR22996:SF2">
    <property type="entry name" value="E3 UBIQUITIN-PROTEIN LIGASE MGRN1"/>
    <property type="match status" value="1"/>
</dbReference>